<dbReference type="PATRIC" id="fig|272123.3.peg.6558"/>
<protein>
    <submittedName>
        <fullName evidence="1">Uncharacterized protein</fullName>
    </submittedName>
</protein>
<keyword evidence="1" id="KW-0614">Plasmid</keyword>
<evidence type="ECO:0000313" key="2">
    <source>
        <dbReference type="Proteomes" id="UP000010474"/>
    </source>
</evidence>
<accession>K9ZRB8</accession>
<reference evidence="2" key="1">
    <citation type="journal article" date="2013" name="Proc. Natl. Acad. Sci. U.S.A.">
        <title>Improving the coverage of the cyanobacterial phylum using diversity-driven genome sequencing.</title>
        <authorList>
            <person name="Shih P.M."/>
            <person name="Wu D."/>
            <person name="Latifi A."/>
            <person name="Axen S.D."/>
            <person name="Fewer D.P."/>
            <person name="Talla E."/>
            <person name="Calteau A."/>
            <person name="Cai F."/>
            <person name="Tandeau de Marsac N."/>
            <person name="Rippka R."/>
            <person name="Herdman M."/>
            <person name="Sivonen K."/>
            <person name="Coursin T."/>
            <person name="Laurent T."/>
            <person name="Goodwin L."/>
            <person name="Nolan M."/>
            <person name="Davenport K.W."/>
            <person name="Han C.S."/>
            <person name="Rubin E.M."/>
            <person name="Eisen J.A."/>
            <person name="Woyke T."/>
            <person name="Gugger M."/>
            <person name="Kerfeld C.A."/>
        </authorList>
    </citation>
    <scope>NUCLEOTIDE SEQUENCE [LARGE SCALE GENOMIC DNA]</scope>
    <source>
        <strain evidence="2">ATCC 27899 / PCC 7122</strain>
    </source>
</reference>
<gene>
    <name evidence="1" type="ordered locus">Anacy_6037</name>
</gene>
<dbReference type="AlphaFoldDB" id="K9ZRB8"/>
<dbReference type="Proteomes" id="UP000010474">
    <property type="component" value="Plasmid pANACY.03"/>
</dbReference>
<dbReference type="RefSeq" id="WP_015217780.1">
    <property type="nucleotide sequence ID" value="NC_019773.1"/>
</dbReference>
<keyword evidence="2" id="KW-1185">Reference proteome</keyword>
<name>K9ZRB8_ANACC</name>
<dbReference type="KEGG" id="acy:Anacy_6037"/>
<dbReference type="EMBL" id="CP003662">
    <property type="protein sequence ID" value="AFZ61314.1"/>
    <property type="molecule type" value="Genomic_DNA"/>
</dbReference>
<dbReference type="OrthoDB" id="516650at2"/>
<geneLocation type="plasmid" evidence="1 2">
    <name>pANACY.03</name>
</geneLocation>
<evidence type="ECO:0000313" key="1">
    <source>
        <dbReference type="EMBL" id="AFZ61314.1"/>
    </source>
</evidence>
<proteinExistence type="predicted"/>
<dbReference type="HOGENOM" id="CLU_911018_0_0_3"/>
<sequence>MTKKQPPLATFRCDEQLWQDFKDLCSKNNTNASAALIAFVKQSVASGNLDINAQAYRQITPTQSILLNLDDIYKYIDNRLDNIDAQSRRDTDTQISTQNLEELIDSRILLSVLNGDIKEANARSYSQATTNLNSTRKEFYSKVEELEKQLEELKSNPPVAVAVPLIPQSPITSEELPETTSPAVVLNHQSPEDRRYSKIVDWVCAQLNLGRLISDHFGSIDPITNQPCGELFDNEYLIEHNFHGQIAARKDELELRLGIILTGSKARVTSDVKAILTALGFQFGHKQIKKKETYWVINPQNEKNL</sequence>
<organism evidence="1 2">
    <name type="scientific">Anabaena cylindrica (strain ATCC 27899 / PCC 7122)</name>
    <dbReference type="NCBI Taxonomy" id="272123"/>
    <lineage>
        <taxon>Bacteria</taxon>
        <taxon>Bacillati</taxon>
        <taxon>Cyanobacteriota</taxon>
        <taxon>Cyanophyceae</taxon>
        <taxon>Nostocales</taxon>
        <taxon>Nostocaceae</taxon>
        <taxon>Anabaena</taxon>
    </lineage>
</organism>